<gene>
    <name evidence="2" type="ORF">ACZ87_00216</name>
    <name evidence="1" type="ORF">BBW68_07035</name>
</gene>
<dbReference type="EMBL" id="MAYS01000142">
    <property type="protein sequence ID" value="OFC63023.1"/>
    <property type="molecule type" value="Genomic_DNA"/>
</dbReference>
<dbReference type="RefSeq" id="WP_070134177.1">
    <property type="nucleotide sequence ID" value="NZ_LJAM02000007.1"/>
</dbReference>
<accession>A0A1E7Z2P8</accession>
<dbReference type="Proteomes" id="UP000244334">
    <property type="component" value="Unassembled WGS sequence"/>
</dbReference>
<comment type="caution">
    <text evidence="1">The sequence shown here is derived from an EMBL/GenBank/DDBJ whole genome shotgun (WGS) entry which is preliminary data.</text>
</comment>
<keyword evidence="4" id="KW-1185">Reference proteome</keyword>
<evidence type="ECO:0000313" key="2">
    <source>
        <dbReference type="EMBL" id="RAP72932.1"/>
    </source>
</evidence>
<evidence type="ECO:0000313" key="3">
    <source>
        <dbReference type="Proteomes" id="UP000243534"/>
    </source>
</evidence>
<dbReference type="OrthoDB" id="6637409at2"/>
<dbReference type="EMBL" id="LJAM02000007">
    <property type="protein sequence ID" value="RAP72932.1"/>
    <property type="molecule type" value="Genomic_DNA"/>
</dbReference>
<dbReference type="Proteomes" id="UP000243534">
    <property type="component" value="Unassembled WGS sequence"/>
</dbReference>
<evidence type="ECO:0000313" key="1">
    <source>
        <dbReference type="EMBL" id="OFC63023.1"/>
    </source>
</evidence>
<organism evidence="1 3">
    <name type="scientific">Candidatus Erwinia dacicola</name>
    <dbReference type="NCBI Taxonomy" id="252393"/>
    <lineage>
        <taxon>Bacteria</taxon>
        <taxon>Pseudomonadati</taxon>
        <taxon>Pseudomonadota</taxon>
        <taxon>Gammaproteobacteria</taxon>
        <taxon>Enterobacterales</taxon>
        <taxon>Erwiniaceae</taxon>
        <taxon>Erwinia</taxon>
    </lineage>
</organism>
<sequence length="110" mass="11496">MAITSIQTATAGSVANLVTVVKAHIAASRFPQGSLRGVHATISKTEYFQVVAAGGTTATDYDIVVSQDRADFTIKCNAKITAGFLPLGDMSVIQMGPGRTVEYAQAFTKA</sequence>
<protein>
    <submittedName>
        <fullName evidence="1">Uncharacterized protein</fullName>
    </submittedName>
</protein>
<dbReference type="AlphaFoldDB" id="A0A1E7Z2P8"/>
<name>A0A1E7Z2P8_9GAMM</name>
<evidence type="ECO:0000313" key="4">
    <source>
        <dbReference type="Proteomes" id="UP000244334"/>
    </source>
</evidence>
<reference evidence="1 3" key="1">
    <citation type="submission" date="2016-07" db="EMBL/GenBank/DDBJ databases">
        <authorList>
            <person name="Yuval B."/>
        </authorList>
    </citation>
    <scope>NUCLEOTIDE SEQUENCE [LARGE SCALE GENOMIC DNA]</scope>
    <source>
        <strain evidence="1 3">IL</strain>
    </source>
</reference>
<proteinExistence type="predicted"/>
<reference evidence="2 4" key="2">
    <citation type="submission" date="2018-04" db="EMBL/GenBank/DDBJ databases">
        <title>Genomes of the Obligate Erwinia dacicola and Facultative Enterobacter sp. OLF Endosymbionts of the Olive Fruit fly, Bactrocera oleae.</title>
        <authorList>
            <person name="Estes A.M."/>
            <person name="Hearn D.J."/>
            <person name="Agarwal S."/>
            <person name="Pierson E.A."/>
            <person name="Dunning-Hotopp J.C."/>
        </authorList>
    </citation>
    <scope>NUCLEOTIDE SEQUENCE [LARGE SCALE GENOMIC DNA]</scope>
    <source>
        <strain evidence="2 4">Oroville</strain>
    </source>
</reference>